<dbReference type="InterPro" id="IPR051678">
    <property type="entry name" value="AGP_Transferase"/>
</dbReference>
<dbReference type="CDD" id="cd05120">
    <property type="entry name" value="APH_ChoK_like"/>
    <property type="match status" value="1"/>
</dbReference>
<dbReference type="SUPFAM" id="SSF56112">
    <property type="entry name" value="Protein kinase-like (PK-like)"/>
    <property type="match status" value="1"/>
</dbReference>
<accession>A0A9P4GVD3</accession>
<dbReference type="Pfam" id="PF01636">
    <property type="entry name" value="APH"/>
    <property type="match status" value="1"/>
</dbReference>
<dbReference type="EMBL" id="ML978481">
    <property type="protein sequence ID" value="KAF2022675.1"/>
    <property type="molecule type" value="Genomic_DNA"/>
</dbReference>
<comment type="caution">
    <text evidence="2">The sequence shown here is derived from an EMBL/GenBank/DDBJ whole genome shotgun (WGS) entry which is preliminary data.</text>
</comment>
<name>A0A9P4GVD3_9PLEO</name>
<proteinExistence type="predicted"/>
<dbReference type="PANTHER" id="PTHR21310:SF54">
    <property type="entry name" value="AMINOGLYCOSIDE PHOSPHOTRANSFERASE DOMAIN-CONTAINING PROTEIN"/>
    <property type="match status" value="1"/>
</dbReference>
<sequence>MLMPRLSGSVFDAIGQQLCHCVLHERRYGVNPSPFDENVVFGESSFFKKPNAPLSLPTPTEVREVASHSENPRAELVTRPPPVTFPNLGLLVKYGTEVTLAEGQCLLFIRNTLSEVVPVPEVYGWCKDDDQVFIYMELVDGMTLGKSWDTMIEGEKTSVCQQLHDMVDALRSVKQDSWPPFIDHVGKQPLLDIIFTDSNSPTAGPFESVYIFHDWFTTAYGPTQDVQDVSPHSYRSFLPDNVLIVFTHADLHPSNIILSSGPHPQIIAIIDWHQSGWYPDYWEYCKARWTSRIGQEWESKYLPLVLTVRNKQVKQS</sequence>
<dbReference type="Proteomes" id="UP000799777">
    <property type="component" value="Unassembled WGS sequence"/>
</dbReference>
<evidence type="ECO:0000313" key="3">
    <source>
        <dbReference type="Proteomes" id="UP000799777"/>
    </source>
</evidence>
<reference evidence="2" key="1">
    <citation type="journal article" date="2020" name="Stud. Mycol.">
        <title>101 Dothideomycetes genomes: a test case for predicting lifestyles and emergence of pathogens.</title>
        <authorList>
            <person name="Haridas S."/>
            <person name="Albert R."/>
            <person name="Binder M."/>
            <person name="Bloem J."/>
            <person name="Labutti K."/>
            <person name="Salamov A."/>
            <person name="Andreopoulos B."/>
            <person name="Baker S."/>
            <person name="Barry K."/>
            <person name="Bills G."/>
            <person name="Bluhm B."/>
            <person name="Cannon C."/>
            <person name="Castanera R."/>
            <person name="Culley D."/>
            <person name="Daum C."/>
            <person name="Ezra D."/>
            <person name="Gonzalez J."/>
            <person name="Henrissat B."/>
            <person name="Kuo A."/>
            <person name="Liang C."/>
            <person name="Lipzen A."/>
            <person name="Lutzoni F."/>
            <person name="Magnuson J."/>
            <person name="Mondo S."/>
            <person name="Nolan M."/>
            <person name="Ohm R."/>
            <person name="Pangilinan J."/>
            <person name="Park H.-J."/>
            <person name="Ramirez L."/>
            <person name="Alfaro M."/>
            <person name="Sun H."/>
            <person name="Tritt A."/>
            <person name="Yoshinaga Y."/>
            <person name="Zwiers L.-H."/>
            <person name="Turgeon B."/>
            <person name="Goodwin S."/>
            <person name="Spatafora J."/>
            <person name="Crous P."/>
            <person name="Grigoriev I."/>
        </authorList>
    </citation>
    <scope>NUCLEOTIDE SEQUENCE</scope>
    <source>
        <strain evidence="2">CBS 110217</strain>
    </source>
</reference>
<organism evidence="2 3">
    <name type="scientific">Setomelanomma holmii</name>
    <dbReference type="NCBI Taxonomy" id="210430"/>
    <lineage>
        <taxon>Eukaryota</taxon>
        <taxon>Fungi</taxon>
        <taxon>Dikarya</taxon>
        <taxon>Ascomycota</taxon>
        <taxon>Pezizomycotina</taxon>
        <taxon>Dothideomycetes</taxon>
        <taxon>Pleosporomycetidae</taxon>
        <taxon>Pleosporales</taxon>
        <taxon>Pleosporineae</taxon>
        <taxon>Phaeosphaeriaceae</taxon>
        <taxon>Setomelanomma</taxon>
    </lineage>
</organism>
<protein>
    <recommendedName>
        <fullName evidence="1">Aminoglycoside phosphotransferase domain-containing protein</fullName>
    </recommendedName>
</protein>
<dbReference type="InterPro" id="IPR011009">
    <property type="entry name" value="Kinase-like_dom_sf"/>
</dbReference>
<dbReference type="PANTHER" id="PTHR21310">
    <property type="entry name" value="AMINOGLYCOSIDE PHOSPHOTRANSFERASE-RELATED-RELATED"/>
    <property type="match status" value="1"/>
</dbReference>
<evidence type="ECO:0000313" key="2">
    <source>
        <dbReference type="EMBL" id="KAF2022675.1"/>
    </source>
</evidence>
<feature type="domain" description="Aminoglycoside phosphotransferase" evidence="1">
    <location>
        <begin position="100"/>
        <end position="279"/>
    </location>
</feature>
<gene>
    <name evidence="2" type="ORF">EK21DRAFT_105659</name>
</gene>
<dbReference type="AlphaFoldDB" id="A0A9P4GVD3"/>
<keyword evidence="3" id="KW-1185">Reference proteome</keyword>
<evidence type="ECO:0000259" key="1">
    <source>
        <dbReference type="Pfam" id="PF01636"/>
    </source>
</evidence>
<dbReference type="OrthoDB" id="5404599at2759"/>
<dbReference type="InterPro" id="IPR002575">
    <property type="entry name" value="Aminoglycoside_PTrfase"/>
</dbReference>